<dbReference type="InterPro" id="IPR050855">
    <property type="entry name" value="NDM-1-like"/>
</dbReference>
<gene>
    <name evidence="4" type="ORF">HY618_08240</name>
</gene>
<proteinExistence type="inferred from homology"/>
<dbReference type="GO" id="GO:0017001">
    <property type="term" value="P:antibiotic catabolic process"/>
    <property type="evidence" value="ECO:0007669"/>
    <property type="project" value="UniProtKB-ARBA"/>
</dbReference>
<dbReference type="Gene3D" id="3.60.15.10">
    <property type="entry name" value="Ribonuclease Z/Hydroxyacylglutathione hydrolase-like"/>
    <property type="match status" value="1"/>
</dbReference>
<dbReference type="SMART" id="SM00849">
    <property type="entry name" value="Lactamase_B"/>
    <property type="match status" value="1"/>
</dbReference>
<evidence type="ECO:0000313" key="5">
    <source>
        <dbReference type="Proteomes" id="UP000752292"/>
    </source>
</evidence>
<accession>A0A932ZTY9</accession>
<evidence type="ECO:0000256" key="1">
    <source>
        <dbReference type="ARBA" id="ARBA00005250"/>
    </source>
</evidence>
<sequence>MRRWGVCGLAAVLAVGLAAGAWAAEKAGKTVRLAEGVFAWDSPGADVNNGVIVGSRGIFVYNCDLDKTYKRLTALIQKEGKGKPVRFLGNGHAAGDDIGCNGQFEDMGATIVGSDAMYQDLVEKGPKRYKARLEKAGGRLVYPHVGFKDRAVFDLGSHQVHMILMGKGHTVGDTVAYLPKEKVLFSTDLLFVNNHPTVTDGDTANWQKILATLRTWEVEALVPGHGPVVQGKENVRKAIDALDAYFNDVRGQVKAMMAQGKKLAEIQKGVDVKKYASWGRKNVVPATIKHIYTELGGKN</sequence>
<dbReference type="InterPro" id="IPR036866">
    <property type="entry name" value="RibonucZ/Hydroxyglut_hydro"/>
</dbReference>
<organism evidence="4 5">
    <name type="scientific">Tectimicrobiota bacterium</name>
    <dbReference type="NCBI Taxonomy" id="2528274"/>
    <lineage>
        <taxon>Bacteria</taxon>
        <taxon>Pseudomonadati</taxon>
        <taxon>Nitrospinota/Tectimicrobiota group</taxon>
        <taxon>Candidatus Tectimicrobiota</taxon>
    </lineage>
</organism>
<dbReference type="AlphaFoldDB" id="A0A932ZTY9"/>
<name>A0A932ZTY9_UNCTE</name>
<comment type="similarity">
    <text evidence="1">Belongs to the metallo-beta-lactamase superfamily. Class-B beta-lactamase family.</text>
</comment>
<keyword evidence="2" id="KW-0732">Signal</keyword>
<dbReference type="Proteomes" id="UP000752292">
    <property type="component" value="Unassembled WGS sequence"/>
</dbReference>
<dbReference type="PANTHER" id="PTHR42951">
    <property type="entry name" value="METALLO-BETA-LACTAMASE DOMAIN-CONTAINING"/>
    <property type="match status" value="1"/>
</dbReference>
<feature type="domain" description="Metallo-beta-lactamase" evidence="3">
    <location>
        <begin position="46"/>
        <end position="225"/>
    </location>
</feature>
<dbReference type="InterPro" id="IPR001279">
    <property type="entry name" value="Metallo-B-lactamas"/>
</dbReference>
<evidence type="ECO:0000259" key="3">
    <source>
        <dbReference type="SMART" id="SM00849"/>
    </source>
</evidence>
<dbReference type="CDD" id="cd16282">
    <property type="entry name" value="metallo-hydrolase-like_MBL-fold"/>
    <property type="match status" value="1"/>
</dbReference>
<protein>
    <submittedName>
        <fullName evidence="4">MBL fold metallo-hydrolase</fullName>
    </submittedName>
</protein>
<comment type="caution">
    <text evidence="4">The sequence shown here is derived from an EMBL/GenBank/DDBJ whole genome shotgun (WGS) entry which is preliminary data.</text>
</comment>
<dbReference type="Pfam" id="PF00753">
    <property type="entry name" value="Lactamase_B"/>
    <property type="match status" value="1"/>
</dbReference>
<feature type="signal peptide" evidence="2">
    <location>
        <begin position="1"/>
        <end position="23"/>
    </location>
</feature>
<reference evidence="4" key="1">
    <citation type="submission" date="2020-07" db="EMBL/GenBank/DDBJ databases">
        <title>Huge and variable diversity of episymbiotic CPR bacteria and DPANN archaea in groundwater ecosystems.</title>
        <authorList>
            <person name="He C.Y."/>
            <person name="Keren R."/>
            <person name="Whittaker M."/>
            <person name="Farag I.F."/>
            <person name="Doudna J."/>
            <person name="Cate J.H.D."/>
            <person name="Banfield J.F."/>
        </authorList>
    </citation>
    <scope>NUCLEOTIDE SEQUENCE</scope>
    <source>
        <strain evidence="4">NC_groundwater_1370_Ag_S-0.2um_69_93</strain>
    </source>
</reference>
<dbReference type="SUPFAM" id="SSF56281">
    <property type="entry name" value="Metallo-hydrolase/oxidoreductase"/>
    <property type="match status" value="1"/>
</dbReference>
<evidence type="ECO:0000313" key="4">
    <source>
        <dbReference type="EMBL" id="MBI4252434.1"/>
    </source>
</evidence>
<dbReference type="EMBL" id="JACQRX010000358">
    <property type="protein sequence ID" value="MBI4252434.1"/>
    <property type="molecule type" value="Genomic_DNA"/>
</dbReference>
<evidence type="ECO:0000256" key="2">
    <source>
        <dbReference type="SAM" id="SignalP"/>
    </source>
</evidence>
<feature type="chain" id="PRO_5036828194" evidence="2">
    <location>
        <begin position="24"/>
        <end position="299"/>
    </location>
</feature>
<dbReference type="PANTHER" id="PTHR42951:SF4">
    <property type="entry name" value="ACYL-COENZYME A THIOESTERASE MBLAC2"/>
    <property type="match status" value="1"/>
</dbReference>